<comment type="caution">
    <text evidence="5">The sequence shown here is derived from an EMBL/GenBank/DDBJ whole genome shotgun (WGS) entry which is preliminary data.</text>
</comment>
<dbReference type="SMART" id="SM00822">
    <property type="entry name" value="PKS_KR"/>
    <property type="match status" value="1"/>
</dbReference>
<protein>
    <submittedName>
        <fullName evidence="5">Short chain dehydrogenase</fullName>
    </submittedName>
</protein>
<feature type="domain" description="Ketoreductase" evidence="4">
    <location>
        <begin position="74"/>
        <end position="272"/>
    </location>
</feature>
<dbReference type="PANTHER" id="PTHR43669:SF8">
    <property type="entry name" value="SHORT-CHAIN TYPE DEHYDROGENASE_REDUCTASE-RELATED"/>
    <property type="match status" value="1"/>
</dbReference>
<dbReference type="Pfam" id="PF00106">
    <property type="entry name" value="adh_short"/>
    <property type="match status" value="1"/>
</dbReference>
<dbReference type="PRINTS" id="PR00080">
    <property type="entry name" value="SDRFAMILY"/>
</dbReference>
<dbReference type="PRINTS" id="PR00081">
    <property type="entry name" value="GDHRDH"/>
</dbReference>
<dbReference type="PANTHER" id="PTHR43669">
    <property type="entry name" value="5-KETO-D-GLUCONATE 5-REDUCTASE"/>
    <property type="match status" value="1"/>
</dbReference>
<dbReference type="InterPro" id="IPR036291">
    <property type="entry name" value="NAD(P)-bd_dom_sf"/>
</dbReference>
<gene>
    <name evidence="5" type="ORF">MBAV_001134</name>
</gene>
<proteinExistence type="inferred from homology"/>
<dbReference type="EMBL" id="LACI01000500">
    <property type="protein sequence ID" value="KJU86674.1"/>
    <property type="molecule type" value="Genomic_DNA"/>
</dbReference>
<evidence type="ECO:0000256" key="1">
    <source>
        <dbReference type="ARBA" id="ARBA00006484"/>
    </source>
</evidence>
<dbReference type="InterPro" id="IPR002347">
    <property type="entry name" value="SDR_fam"/>
</dbReference>
<dbReference type="AlphaFoldDB" id="A0A0F3GXG2"/>
<evidence type="ECO:0000256" key="3">
    <source>
        <dbReference type="RuleBase" id="RU000363"/>
    </source>
</evidence>
<keyword evidence="6" id="KW-1185">Reference proteome</keyword>
<dbReference type="Proteomes" id="UP000033423">
    <property type="component" value="Unassembled WGS sequence"/>
</dbReference>
<reference evidence="5 6" key="1">
    <citation type="submission" date="2015-02" db="EMBL/GenBank/DDBJ databases">
        <title>Single-cell genomics of uncultivated deep-branching MTB reveals a conserved set of magnetosome genes.</title>
        <authorList>
            <person name="Kolinko S."/>
            <person name="Richter M."/>
            <person name="Glockner F.O."/>
            <person name="Brachmann A."/>
            <person name="Schuler D."/>
        </authorList>
    </citation>
    <scope>NUCLEOTIDE SEQUENCE [LARGE SCALE GENOMIC DNA]</scope>
    <source>
        <strain evidence="5">TM-1</strain>
    </source>
</reference>
<dbReference type="InterPro" id="IPR057326">
    <property type="entry name" value="KR_dom"/>
</dbReference>
<dbReference type="GO" id="GO:0016491">
    <property type="term" value="F:oxidoreductase activity"/>
    <property type="evidence" value="ECO:0007669"/>
    <property type="project" value="UniProtKB-KW"/>
</dbReference>
<evidence type="ECO:0000256" key="2">
    <source>
        <dbReference type="ARBA" id="ARBA00023002"/>
    </source>
</evidence>
<keyword evidence="2" id="KW-0560">Oxidoreductase</keyword>
<comment type="similarity">
    <text evidence="1 3">Belongs to the short-chain dehydrogenases/reductases (SDR) family.</text>
</comment>
<dbReference type="FunFam" id="3.40.50.720:FF:000084">
    <property type="entry name" value="Short-chain dehydrogenase reductase"/>
    <property type="match status" value="1"/>
</dbReference>
<name>A0A0F3GXG2_9BACT</name>
<sequence>MIFIPGLGAICAGKDARAARIAADITAQSVAVKGAIAAMGTYQAIEESDLFTMEYRDYQHAKVATTTELPLCHHVALVTGAAGAIGSAICRGLLEQGAHVAVTDLPGEALDTLVGHLKAVCGDDRVLGVPMDVTDTDSVRGAFAEAVSAWGGVDLLIPNAGIAMVSTLEAMSLEAFRKVQRVNVDGTLNVLGEAARLFRLQGTGGDIVMVSTKNVFAPGAGFGAYSASKAAAHQLARIASLELASIDVRVNMVAPDAVFSDGARKSGLWAEIGPDRMKARGLDEKGLEDYYVSRNLLKASIKANHVARAVLFFATRQTPTTGATIPVDGGLPDATPR</sequence>
<organism evidence="5 6">
    <name type="scientific">Candidatus Magnetobacterium bavaricum</name>
    <dbReference type="NCBI Taxonomy" id="29290"/>
    <lineage>
        <taxon>Bacteria</taxon>
        <taxon>Pseudomonadati</taxon>
        <taxon>Nitrospirota</taxon>
        <taxon>Thermodesulfovibrionia</taxon>
        <taxon>Thermodesulfovibrionales</taxon>
        <taxon>Candidatus Magnetobacteriaceae</taxon>
        <taxon>Candidatus Magnetobacterium</taxon>
    </lineage>
</organism>
<dbReference type="SUPFAM" id="SSF51735">
    <property type="entry name" value="NAD(P)-binding Rossmann-fold domains"/>
    <property type="match status" value="1"/>
</dbReference>
<evidence type="ECO:0000259" key="4">
    <source>
        <dbReference type="SMART" id="SM00822"/>
    </source>
</evidence>
<evidence type="ECO:0000313" key="6">
    <source>
        <dbReference type="Proteomes" id="UP000033423"/>
    </source>
</evidence>
<dbReference type="Gene3D" id="3.40.50.720">
    <property type="entry name" value="NAD(P)-binding Rossmann-like Domain"/>
    <property type="match status" value="1"/>
</dbReference>
<evidence type="ECO:0000313" key="5">
    <source>
        <dbReference type="EMBL" id="KJU86674.1"/>
    </source>
</evidence>
<accession>A0A0F3GXG2</accession>